<dbReference type="EMBL" id="JAUCFI010000003">
    <property type="protein sequence ID" value="MDM5283779.1"/>
    <property type="molecule type" value="Genomic_DNA"/>
</dbReference>
<keyword evidence="1" id="KW-0472">Membrane</keyword>
<keyword evidence="1" id="KW-1133">Transmembrane helix</keyword>
<protein>
    <submittedName>
        <fullName evidence="2">DUF6366 family protein</fullName>
    </submittedName>
</protein>
<dbReference type="AlphaFoldDB" id="A0AAJ1QLL2"/>
<name>A0AAJ1QLL2_9BACI</name>
<feature type="transmembrane region" description="Helical" evidence="1">
    <location>
        <begin position="17"/>
        <end position="36"/>
    </location>
</feature>
<evidence type="ECO:0000313" key="2">
    <source>
        <dbReference type="EMBL" id="MDM5283779.1"/>
    </source>
</evidence>
<evidence type="ECO:0000313" key="3">
    <source>
        <dbReference type="Proteomes" id="UP001238973"/>
    </source>
</evidence>
<dbReference type="Proteomes" id="UP001238973">
    <property type="component" value="Unassembled WGS sequence"/>
</dbReference>
<dbReference type="RefSeq" id="WP_289351505.1">
    <property type="nucleotide sequence ID" value="NZ_JAUCFI010000003.1"/>
</dbReference>
<keyword evidence="1" id="KW-0812">Transmembrane</keyword>
<comment type="caution">
    <text evidence="2">The sequence shown here is derived from an EMBL/GenBank/DDBJ whole genome shotgun (WGS) entry which is preliminary data.</text>
</comment>
<reference evidence="2" key="1">
    <citation type="submission" date="2023-06" db="EMBL/GenBank/DDBJ databases">
        <title>Comparative genomics of Bacillaceae isolates and their secondary metabolite potential.</title>
        <authorList>
            <person name="Song L."/>
            <person name="Nielsen L.J."/>
            <person name="Mohite O."/>
            <person name="Xu X."/>
            <person name="Weber T."/>
            <person name="Kovacs A.T."/>
        </authorList>
    </citation>
    <scope>NUCLEOTIDE SEQUENCE</scope>
    <source>
        <strain evidence="2">G1S1</strain>
    </source>
</reference>
<sequence length="40" mass="4577">MGFNRTEYDNLDLVAGLGWKGTGIFIVVLIVGYVFYKLFF</sequence>
<organism evidence="2 3">
    <name type="scientific">Peribacillus frigoritolerans</name>
    <dbReference type="NCBI Taxonomy" id="450367"/>
    <lineage>
        <taxon>Bacteria</taxon>
        <taxon>Bacillati</taxon>
        <taxon>Bacillota</taxon>
        <taxon>Bacilli</taxon>
        <taxon>Bacillales</taxon>
        <taxon>Bacillaceae</taxon>
        <taxon>Peribacillus</taxon>
    </lineage>
</organism>
<accession>A0AAJ1QLL2</accession>
<dbReference type="InterPro" id="IPR045946">
    <property type="entry name" value="DUF6366"/>
</dbReference>
<proteinExistence type="predicted"/>
<evidence type="ECO:0000256" key="1">
    <source>
        <dbReference type="SAM" id="Phobius"/>
    </source>
</evidence>
<dbReference type="Pfam" id="PF19893">
    <property type="entry name" value="DUF6366"/>
    <property type="match status" value="1"/>
</dbReference>
<gene>
    <name evidence="2" type="ORF">QUF85_10730</name>
</gene>